<feature type="signal peptide" evidence="1">
    <location>
        <begin position="1"/>
        <end position="22"/>
    </location>
</feature>
<dbReference type="Gene3D" id="1.20.1260.10">
    <property type="match status" value="1"/>
</dbReference>
<keyword evidence="3" id="KW-0449">Lipoprotein</keyword>
<name>A0A8J4EDI4_9ACTN</name>
<proteinExistence type="predicted"/>
<comment type="caution">
    <text evidence="3">The sequence shown here is derived from an EMBL/GenBank/DDBJ whole genome shotgun (WGS) entry which is preliminary data.</text>
</comment>
<dbReference type="AlphaFoldDB" id="A0A8J4EDI4"/>
<dbReference type="RefSeq" id="WP_203930631.1">
    <property type="nucleotide sequence ID" value="NZ_BOPH01000082.1"/>
</dbReference>
<gene>
    <name evidence="3" type="ORF">Voc01_056530</name>
</gene>
<evidence type="ECO:0000256" key="1">
    <source>
        <dbReference type="SAM" id="SignalP"/>
    </source>
</evidence>
<evidence type="ECO:0000259" key="2">
    <source>
        <dbReference type="Pfam" id="PF03713"/>
    </source>
</evidence>
<sequence length="202" mass="20999">MNRTVVRRVPLPVTVTAVLALAAGCGGDGMGGMDHDSGSAAQTTATAGSSSAAFNAADVSFAQNMIVHHRQAVEMADLAATRAAGAEIRTLAAQIKAAQQPEIDTMTGWLTAWGQPVEPAGGHGGHSMPGMMSTADMDTLKAANGAAFDTQFARMMIDHHNGAIDMAREVQRNGSSPEVRKLAADIEKTQQAEVTALRRFVG</sequence>
<protein>
    <submittedName>
        <fullName evidence="3">Lipoprotein</fullName>
    </submittedName>
</protein>
<organism evidence="3 4">
    <name type="scientific">Virgisporangium ochraceum</name>
    <dbReference type="NCBI Taxonomy" id="65505"/>
    <lineage>
        <taxon>Bacteria</taxon>
        <taxon>Bacillati</taxon>
        <taxon>Actinomycetota</taxon>
        <taxon>Actinomycetes</taxon>
        <taxon>Micromonosporales</taxon>
        <taxon>Micromonosporaceae</taxon>
        <taxon>Virgisporangium</taxon>
    </lineage>
</organism>
<keyword evidence="1" id="KW-0732">Signal</keyword>
<dbReference type="InterPro" id="IPR012347">
    <property type="entry name" value="Ferritin-like"/>
</dbReference>
<dbReference type="PANTHER" id="PTHR36933">
    <property type="entry name" value="SLL0788 PROTEIN"/>
    <property type="match status" value="1"/>
</dbReference>
<feature type="chain" id="PRO_5035191643" evidence="1">
    <location>
        <begin position="23"/>
        <end position="202"/>
    </location>
</feature>
<keyword evidence="4" id="KW-1185">Reference proteome</keyword>
<dbReference type="PROSITE" id="PS51257">
    <property type="entry name" value="PROKAR_LIPOPROTEIN"/>
    <property type="match status" value="1"/>
</dbReference>
<reference evidence="3" key="1">
    <citation type="submission" date="2021-01" db="EMBL/GenBank/DDBJ databases">
        <title>Whole genome shotgun sequence of Virgisporangium ochraceum NBRC 16418.</title>
        <authorList>
            <person name="Komaki H."/>
            <person name="Tamura T."/>
        </authorList>
    </citation>
    <scope>NUCLEOTIDE SEQUENCE</scope>
    <source>
        <strain evidence="3">NBRC 16418</strain>
    </source>
</reference>
<dbReference type="PANTHER" id="PTHR36933:SF1">
    <property type="entry name" value="SLL0788 PROTEIN"/>
    <property type="match status" value="1"/>
</dbReference>
<feature type="domain" description="DUF305" evidence="2">
    <location>
        <begin position="58"/>
        <end position="200"/>
    </location>
</feature>
<dbReference type="Proteomes" id="UP000635606">
    <property type="component" value="Unassembled WGS sequence"/>
</dbReference>
<dbReference type="Pfam" id="PF03713">
    <property type="entry name" value="DUF305"/>
    <property type="match status" value="1"/>
</dbReference>
<evidence type="ECO:0000313" key="3">
    <source>
        <dbReference type="EMBL" id="GIJ70736.1"/>
    </source>
</evidence>
<dbReference type="InterPro" id="IPR005183">
    <property type="entry name" value="DUF305_CopM-like"/>
</dbReference>
<evidence type="ECO:0000313" key="4">
    <source>
        <dbReference type="Proteomes" id="UP000635606"/>
    </source>
</evidence>
<dbReference type="EMBL" id="BOPH01000082">
    <property type="protein sequence ID" value="GIJ70736.1"/>
    <property type="molecule type" value="Genomic_DNA"/>
</dbReference>
<accession>A0A8J4EDI4</accession>